<gene>
    <name evidence="1" type="ORF">VNO77_01924</name>
</gene>
<keyword evidence="2" id="KW-1185">Reference proteome</keyword>
<dbReference type="EMBL" id="JAYMYQ010000001">
    <property type="protein sequence ID" value="KAK7359955.1"/>
    <property type="molecule type" value="Genomic_DNA"/>
</dbReference>
<accession>A0AAN9MS44</accession>
<evidence type="ECO:0000313" key="2">
    <source>
        <dbReference type="Proteomes" id="UP001367508"/>
    </source>
</evidence>
<name>A0AAN9MS44_CANGL</name>
<organism evidence="1 2">
    <name type="scientific">Canavalia gladiata</name>
    <name type="common">Sword bean</name>
    <name type="synonym">Dolichos gladiatus</name>
    <dbReference type="NCBI Taxonomy" id="3824"/>
    <lineage>
        <taxon>Eukaryota</taxon>
        <taxon>Viridiplantae</taxon>
        <taxon>Streptophyta</taxon>
        <taxon>Embryophyta</taxon>
        <taxon>Tracheophyta</taxon>
        <taxon>Spermatophyta</taxon>
        <taxon>Magnoliopsida</taxon>
        <taxon>eudicotyledons</taxon>
        <taxon>Gunneridae</taxon>
        <taxon>Pentapetalae</taxon>
        <taxon>rosids</taxon>
        <taxon>fabids</taxon>
        <taxon>Fabales</taxon>
        <taxon>Fabaceae</taxon>
        <taxon>Papilionoideae</taxon>
        <taxon>50 kb inversion clade</taxon>
        <taxon>NPAAA clade</taxon>
        <taxon>indigoferoid/millettioid clade</taxon>
        <taxon>Phaseoleae</taxon>
        <taxon>Canavalia</taxon>
    </lineage>
</organism>
<dbReference type="AlphaFoldDB" id="A0AAN9MS44"/>
<comment type="caution">
    <text evidence="1">The sequence shown here is derived from an EMBL/GenBank/DDBJ whole genome shotgun (WGS) entry which is preliminary data.</text>
</comment>
<evidence type="ECO:0000313" key="1">
    <source>
        <dbReference type="EMBL" id="KAK7359955.1"/>
    </source>
</evidence>
<dbReference type="Proteomes" id="UP001367508">
    <property type="component" value="Unassembled WGS sequence"/>
</dbReference>
<reference evidence="1 2" key="1">
    <citation type="submission" date="2024-01" db="EMBL/GenBank/DDBJ databases">
        <title>The genomes of 5 underutilized Papilionoideae crops provide insights into root nodulation and disease resistanc.</title>
        <authorList>
            <person name="Jiang F."/>
        </authorList>
    </citation>
    <scope>NUCLEOTIDE SEQUENCE [LARGE SCALE GENOMIC DNA]</scope>
    <source>
        <strain evidence="1">LVBAO_FW01</strain>
        <tissue evidence="1">Leaves</tissue>
    </source>
</reference>
<protein>
    <submittedName>
        <fullName evidence="1">Uncharacterized protein</fullName>
    </submittedName>
</protein>
<sequence>MVFSVVHTPSQLSIIQVVDRDSNEHKYINLKCHFIMKLSPPSLNNIGLRKVCIMKLAFAKLDSMDGSNRVLMP</sequence>
<proteinExistence type="predicted"/>